<evidence type="ECO:0000313" key="4">
    <source>
        <dbReference type="Proteomes" id="UP001370490"/>
    </source>
</evidence>
<reference evidence="3 4" key="1">
    <citation type="submission" date="2023-12" db="EMBL/GenBank/DDBJ databases">
        <title>A high-quality genome assembly for Dillenia turbinata (Dilleniales).</title>
        <authorList>
            <person name="Chanderbali A."/>
        </authorList>
    </citation>
    <scope>NUCLEOTIDE SEQUENCE [LARGE SCALE GENOMIC DNA]</scope>
    <source>
        <strain evidence="3">LSX21</strain>
        <tissue evidence="3">Leaf</tissue>
    </source>
</reference>
<dbReference type="InterPro" id="IPR003165">
    <property type="entry name" value="Piwi"/>
</dbReference>
<dbReference type="PROSITE" id="PS50822">
    <property type="entry name" value="PIWI"/>
    <property type="match status" value="1"/>
</dbReference>
<dbReference type="SUPFAM" id="SSF53098">
    <property type="entry name" value="Ribonuclease H-like"/>
    <property type="match status" value="1"/>
</dbReference>
<protein>
    <submittedName>
        <fullName evidence="3">Piwi domain</fullName>
    </submittedName>
</protein>
<name>A0AAN8VFE7_9MAGN</name>
<evidence type="ECO:0000256" key="1">
    <source>
        <dbReference type="SAM" id="MobiDB-lite"/>
    </source>
</evidence>
<dbReference type="GO" id="GO:0003676">
    <property type="term" value="F:nucleic acid binding"/>
    <property type="evidence" value="ECO:0007669"/>
    <property type="project" value="InterPro"/>
</dbReference>
<gene>
    <name evidence="3" type="ORF">RJ641_005161</name>
</gene>
<dbReference type="EMBL" id="JBAMMX010000013">
    <property type="protein sequence ID" value="KAK6928956.1"/>
    <property type="molecule type" value="Genomic_DNA"/>
</dbReference>
<accession>A0AAN8VFE7</accession>
<dbReference type="InterPro" id="IPR036397">
    <property type="entry name" value="RNaseH_sf"/>
</dbReference>
<feature type="domain" description="Piwi" evidence="2">
    <location>
        <begin position="1"/>
        <end position="61"/>
    </location>
</feature>
<dbReference type="Pfam" id="PF02171">
    <property type="entry name" value="Piwi"/>
    <property type="match status" value="1"/>
</dbReference>
<keyword evidence="4" id="KW-1185">Reference proteome</keyword>
<evidence type="ECO:0000259" key="2">
    <source>
        <dbReference type="PROSITE" id="PS50822"/>
    </source>
</evidence>
<feature type="non-terminal residue" evidence="3">
    <location>
        <position position="1"/>
    </location>
</feature>
<proteinExistence type="predicted"/>
<dbReference type="InterPro" id="IPR012337">
    <property type="entry name" value="RNaseH-like_sf"/>
</dbReference>
<dbReference type="Proteomes" id="UP001370490">
    <property type="component" value="Unassembled WGS sequence"/>
</dbReference>
<feature type="compositionally biased region" description="Low complexity" evidence="1">
    <location>
        <begin position="67"/>
        <end position="82"/>
    </location>
</feature>
<organism evidence="3 4">
    <name type="scientific">Dillenia turbinata</name>
    <dbReference type="NCBI Taxonomy" id="194707"/>
    <lineage>
        <taxon>Eukaryota</taxon>
        <taxon>Viridiplantae</taxon>
        <taxon>Streptophyta</taxon>
        <taxon>Embryophyta</taxon>
        <taxon>Tracheophyta</taxon>
        <taxon>Spermatophyta</taxon>
        <taxon>Magnoliopsida</taxon>
        <taxon>eudicotyledons</taxon>
        <taxon>Gunneridae</taxon>
        <taxon>Pentapetalae</taxon>
        <taxon>Dilleniales</taxon>
        <taxon>Dilleniaceae</taxon>
        <taxon>Dillenia</taxon>
    </lineage>
</organism>
<dbReference type="Gene3D" id="3.30.420.10">
    <property type="entry name" value="Ribonuclease H-like superfamily/Ribonuclease H"/>
    <property type="match status" value="1"/>
</dbReference>
<feature type="region of interest" description="Disordered" evidence="1">
    <location>
        <begin position="64"/>
        <end position="86"/>
    </location>
</feature>
<evidence type="ECO:0000313" key="3">
    <source>
        <dbReference type="EMBL" id="KAK6928956.1"/>
    </source>
</evidence>
<comment type="caution">
    <text evidence="3">The sequence shown here is derived from an EMBL/GenBank/DDBJ whole genome shotgun (WGS) entry which is preliminary data.</text>
</comment>
<sequence>GTSRPTHYQVLVDQIGFSADALQELVHNLSYVYQRSTTAISLVAPISYAHLAAKQVSQFLKFDDVSDSSSSNGSETNPSNGGMALQQLPRMNTYLKGSMFFC</sequence>
<dbReference type="AlphaFoldDB" id="A0AAN8VFE7"/>
<dbReference type="PANTHER" id="PTHR22891">
    <property type="entry name" value="EUKARYOTIC TRANSLATION INITIATION FACTOR 2C"/>
    <property type="match status" value="1"/>
</dbReference>